<dbReference type="RefSeq" id="WP_343838104.1">
    <property type="nucleotide sequence ID" value="NZ_BAAADO010000002.1"/>
</dbReference>
<protein>
    <submittedName>
        <fullName evidence="1">Uncharacterized protein</fullName>
    </submittedName>
</protein>
<sequence length="58" mass="6820">MRYLDWDVEKRAKNIWILARRLSEQGDEYQTVKSEVLEAAAENHCRPEQIDTIRSGLS</sequence>
<reference evidence="1 2" key="1">
    <citation type="journal article" date="2019" name="Int. J. Syst. Evol. Microbiol.">
        <title>The Global Catalogue of Microorganisms (GCM) 10K type strain sequencing project: providing services to taxonomists for standard genome sequencing and annotation.</title>
        <authorList>
            <consortium name="The Broad Institute Genomics Platform"/>
            <consortium name="The Broad Institute Genome Sequencing Center for Infectious Disease"/>
            <person name="Wu L."/>
            <person name="Ma J."/>
        </authorList>
    </citation>
    <scope>NUCLEOTIDE SEQUENCE [LARGE SCALE GENOMIC DNA]</scope>
    <source>
        <strain evidence="1 2">JCM 12389</strain>
    </source>
</reference>
<comment type="caution">
    <text evidence="1">The sequence shown here is derived from an EMBL/GenBank/DDBJ whole genome shotgun (WGS) entry which is preliminary data.</text>
</comment>
<dbReference type="InterPro" id="IPR054199">
    <property type="entry name" value="DUF6904"/>
</dbReference>
<accession>A0ABN1AXG9</accession>
<dbReference type="EMBL" id="BAAADO010000002">
    <property type="protein sequence ID" value="GAA0485905.1"/>
    <property type="molecule type" value="Genomic_DNA"/>
</dbReference>
<gene>
    <name evidence="1" type="ORF">GCM10008986_09050</name>
</gene>
<organism evidence="1 2">
    <name type="scientific">Salinibacillus aidingensis</name>
    <dbReference type="NCBI Taxonomy" id="237684"/>
    <lineage>
        <taxon>Bacteria</taxon>
        <taxon>Bacillati</taxon>
        <taxon>Bacillota</taxon>
        <taxon>Bacilli</taxon>
        <taxon>Bacillales</taxon>
        <taxon>Bacillaceae</taxon>
        <taxon>Salinibacillus</taxon>
    </lineage>
</organism>
<evidence type="ECO:0000313" key="2">
    <source>
        <dbReference type="Proteomes" id="UP001500880"/>
    </source>
</evidence>
<dbReference type="Proteomes" id="UP001500880">
    <property type="component" value="Unassembled WGS sequence"/>
</dbReference>
<evidence type="ECO:0000313" key="1">
    <source>
        <dbReference type="EMBL" id="GAA0485905.1"/>
    </source>
</evidence>
<dbReference type="Pfam" id="PF21845">
    <property type="entry name" value="DUF6904"/>
    <property type="match status" value="1"/>
</dbReference>
<name>A0ABN1AXG9_9BACI</name>
<keyword evidence="2" id="KW-1185">Reference proteome</keyword>
<proteinExistence type="predicted"/>